<dbReference type="Gene3D" id="2.130.10.80">
    <property type="entry name" value="Galactose oxidase/kelch, beta-propeller"/>
    <property type="match status" value="4"/>
</dbReference>
<dbReference type="Pfam" id="PF01344">
    <property type="entry name" value="Kelch_1"/>
    <property type="match status" value="1"/>
</dbReference>
<dbReference type="SMART" id="SM00612">
    <property type="entry name" value="Kelch"/>
    <property type="match status" value="6"/>
</dbReference>
<name>A0A5S4FYU7_9ACTN</name>
<dbReference type="PANTHER" id="PTHR45632:SF26">
    <property type="entry name" value="BTB DOMAIN-CONTAINING PROTEIN"/>
    <property type="match status" value="1"/>
</dbReference>
<comment type="caution">
    <text evidence="2">The sequence shown here is derived from an EMBL/GenBank/DDBJ whole genome shotgun (WGS) entry which is preliminary data.</text>
</comment>
<organism evidence="2 3">
    <name type="scientific">Nonomuraea zeae</name>
    <dbReference type="NCBI Taxonomy" id="1642303"/>
    <lineage>
        <taxon>Bacteria</taxon>
        <taxon>Bacillati</taxon>
        <taxon>Actinomycetota</taxon>
        <taxon>Actinomycetes</taxon>
        <taxon>Streptosporangiales</taxon>
        <taxon>Streptosporangiaceae</taxon>
        <taxon>Nonomuraea</taxon>
    </lineage>
</organism>
<dbReference type="OrthoDB" id="535891at2"/>
<protein>
    <recommendedName>
        <fullName evidence="1">DUF6603 domain-containing protein</fullName>
    </recommendedName>
</protein>
<dbReference type="InterPro" id="IPR037293">
    <property type="entry name" value="Gal_Oxidase_central_sf"/>
</dbReference>
<dbReference type="InterPro" id="IPR006652">
    <property type="entry name" value="Kelch_1"/>
</dbReference>
<dbReference type="EMBL" id="VCKX01000218">
    <property type="protein sequence ID" value="TMR25878.1"/>
    <property type="molecule type" value="Genomic_DNA"/>
</dbReference>
<evidence type="ECO:0000259" key="1">
    <source>
        <dbReference type="Pfam" id="PF20248"/>
    </source>
</evidence>
<keyword evidence="3" id="KW-1185">Reference proteome</keyword>
<accession>A0A5S4FYU7</accession>
<dbReference type="Pfam" id="PF20248">
    <property type="entry name" value="DUF6603"/>
    <property type="match status" value="1"/>
</dbReference>
<evidence type="ECO:0000313" key="2">
    <source>
        <dbReference type="EMBL" id="TMR25878.1"/>
    </source>
</evidence>
<dbReference type="SUPFAM" id="SSF50965">
    <property type="entry name" value="Galactose oxidase, central domain"/>
    <property type="match status" value="1"/>
</dbReference>
<dbReference type="Proteomes" id="UP000306628">
    <property type="component" value="Unassembled WGS sequence"/>
</dbReference>
<gene>
    <name evidence="2" type="ORF">ETD85_44465</name>
</gene>
<dbReference type="InterPro" id="IPR046538">
    <property type="entry name" value="DUF6603"/>
</dbReference>
<feature type="domain" description="DUF6603" evidence="1">
    <location>
        <begin position="460"/>
        <end position="1022"/>
    </location>
</feature>
<dbReference type="PANTHER" id="PTHR45632">
    <property type="entry name" value="LD33804P"/>
    <property type="match status" value="1"/>
</dbReference>
<reference evidence="2 3" key="1">
    <citation type="submission" date="2019-05" db="EMBL/GenBank/DDBJ databases">
        <title>Draft genome sequence of Nonomuraea zeae DSM 100528.</title>
        <authorList>
            <person name="Saricaoglu S."/>
            <person name="Isik K."/>
        </authorList>
    </citation>
    <scope>NUCLEOTIDE SEQUENCE [LARGE SCALE GENOMIC DNA]</scope>
    <source>
        <strain evidence="2 3">DSM 100528</strain>
    </source>
</reference>
<dbReference type="InterPro" id="IPR011043">
    <property type="entry name" value="Gal_Oxase/kelch_b-propeller"/>
</dbReference>
<dbReference type="InterPro" id="IPR015915">
    <property type="entry name" value="Kelch-typ_b-propeller"/>
</dbReference>
<dbReference type="RefSeq" id="WP_138695879.1">
    <property type="nucleotide sequence ID" value="NZ_JBHSAZ010000033.1"/>
</dbReference>
<dbReference type="SUPFAM" id="SSF117281">
    <property type="entry name" value="Kelch motif"/>
    <property type="match status" value="1"/>
</dbReference>
<proteinExistence type="predicted"/>
<evidence type="ECO:0000313" key="3">
    <source>
        <dbReference type="Proteomes" id="UP000306628"/>
    </source>
</evidence>
<sequence length="1597" mass="164460">MAELGTFDRLVAEVGQALLPLRQALGSTDAFVGLLNDLGWTASDIPQPLRDLGTDLDTLDDALRRLLGDGGVNLGGAQGDPGAEPAGGVSADEAARVLAAAQGVVNGIRAIVNAPDSAIPAALRADGFRTVFPGQLIDYLIITYLQRFHPAIGFALRALGVIKSVYAPATGGRPPHMRLTIDAGDLAQVLADPSVVLKNAYGWGEPGFDYPALASQIDNLLMSAGLDVFMTKVEPDTAQTLQGVPPDPYAAPPEALTVSIFDRQVSDTARTSAAVRLIRLPGQGAGAPGLAVLPSFSGDLGLRLELGPDLAVTIRSDLDLQGGVGLLIRPGEPVEMILGFESGQGPVHATGSIEARVERDGTGGEPVVLLGAPDRTRLQFRTVAGAAGVRLAGGEVDVFAELDVQGLEFVFKPDDTDGFIAAILPGDGFTVGADLAVGISHKSGFYFRGTSNLEIELPVREQIGPIELQGLTLAANPSNGAVPVELGASFKAVLGPITAVVDRIGLRALFTGRPEHDGNLGPVDVSLGFKPPTGAGLSVDAGVVSGGGFLSFDTARGEYAGAMELEFADFLQLKALGLISTRMPDGSSGFSLLIVITAEFGTGIQLGLGFTLKAVGGLIGLNRRMNLQALVEGVRSGAIESVAFPRDVIANAPRILSDLSRFFPPQQGTFLIGPMAKIGWGTPTLVSIDLGVIIEIPGNIAVLGVLRAVLPTQDLQLLVLQVDFLGAFEPGKSRLWFFARLFESRILTMTLDGEMGVLVAWGDSKELIVTVGGFHPSYRPPPLPFPVPKRMTVDLLNSGGQLIRATGYFAITANTIQFGAGIELRLGFDDFGIEGHLAFDALFQKSPFAFSAHVNGDVTLKVFGIGAFTINLDFRLEGPAPYRAHGRGSIGFLFFEVSADFDRTWGDELGTLLPPVLVLPLLATEIGKIESWATRLPSGDGKALVNLRRLPDTGELVLHPLGTLSVRQRAVPLGVRVDRVGGQRASDGKRFSLTPAPGSGLTRAAVTGDKFAMAQYQDMSDAAKLSRPSFETQDAGLELTAAAGALASPRVVRRSARYELHIIDGGTAASPQAARARAGLAATAAPKRFHNVNPAVYGELLGGSSTARAPLSQRESRLRQPFAAADTVQVTDQRYVVAYVRSNLQAFPPRALTRPATAAPASAADEVPPVALLGAAAATFRNRTTATDALAEWVAADPGLDGRLHVIAASEASASLAEAGTWMPAGLLPAPASGIDAVPLAGGKVLVAGGADADGVALAAAALFDPTGNAWAAAAPLATGRRLHTTTRLPDGRVIAAGGRSADGTVLASAEIYDPAAGAWSAAPAPMGAARAGHSATVLHTGRLLIAGGTAPRPEPTGAVAGSAERAGGALASVELFDPVTRAWSAAQPMTDARTGHQAVLLDDGRVLVTGGALPTGDGNERAIAYCEIYDPATGAWTPTGSLATPRKGHQATLLPDGRVLVTGGDAVVAADGTFSPRSLASAELYDPVAGSWTPAAGMPGGRSRHRAILTGSGVVLVVGGTGAPAFTAGYRNVAAYDPQSGTWTSAAGPALGRSAFAVAELSDQRVLIAGGVAAGGAAAPGPEAAQQAATAEILIP</sequence>